<evidence type="ECO:0000259" key="2">
    <source>
        <dbReference type="Pfam" id="PF25231"/>
    </source>
</evidence>
<feature type="transmembrane region" description="Helical" evidence="1">
    <location>
        <begin position="136"/>
        <end position="160"/>
    </location>
</feature>
<evidence type="ECO:0000313" key="4">
    <source>
        <dbReference type="Proteomes" id="UP000199387"/>
    </source>
</evidence>
<feature type="transmembrane region" description="Helical" evidence="1">
    <location>
        <begin position="172"/>
        <end position="198"/>
    </location>
</feature>
<gene>
    <name evidence="3" type="ORF">SAMN04488112_103214</name>
</gene>
<proteinExistence type="predicted"/>
<protein>
    <submittedName>
        <fullName evidence="3">Membrane domain of glycerophosphoryl diester phosphodiesterase</fullName>
    </submittedName>
</protein>
<feature type="transmembrane region" description="Helical" evidence="1">
    <location>
        <begin position="73"/>
        <end position="101"/>
    </location>
</feature>
<feature type="transmembrane region" description="Helical" evidence="1">
    <location>
        <begin position="32"/>
        <end position="53"/>
    </location>
</feature>
<feature type="domain" description="DUF7847" evidence="2">
    <location>
        <begin position="33"/>
        <end position="277"/>
    </location>
</feature>
<keyword evidence="1" id="KW-1133">Transmembrane helix</keyword>
<name>A0A1G6J7E8_9BACL</name>
<keyword evidence="1" id="KW-0472">Membrane</keyword>
<feature type="transmembrane region" description="Helical" evidence="1">
    <location>
        <begin position="259"/>
        <end position="291"/>
    </location>
</feature>
<evidence type="ECO:0000313" key="3">
    <source>
        <dbReference type="EMBL" id="SDC14607.1"/>
    </source>
</evidence>
<dbReference type="RefSeq" id="WP_091566700.1">
    <property type="nucleotide sequence ID" value="NZ_FMZA01000003.1"/>
</dbReference>
<organism evidence="3 4">
    <name type="scientific">Melghirimyces thermohalophilus</name>
    <dbReference type="NCBI Taxonomy" id="1236220"/>
    <lineage>
        <taxon>Bacteria</taxon>
        <taxon>Bacillati</taxon>
        <taxon>Bacillota</taxon>
        <taxon>Bacilli</taxon>
        <taxon>Bacillales</taxon>
        <taxon>Thermoactinomycetaceae</taxon>
        <taxon>Melghirimyces</taxon>
    </lineage>
</organism>
<reference evidence="3 4" key="1">
    <citation type="submission" date="2016-10" db="EMBL/GenBank/DDBJ databases">
        <authorList>
            <person name="de Groot N.N."/>
        </authorList>
    </citation>
    <scope>NUCLEOTIDE SEQUENCE [LARGE SCALE GENOMIC DNA]</scope>
    <source>
        <strain evidence="3 4">DSM 45514</strain>
    </source>
</reference>
<dbReference type="AlphaFoldDB" id="A0A1G6J7E8"/>
<sequence>MESKVNIRVGSRPRSFTGILDGVFRLLRSQLWVVWMVCTVFLGLGSFFLYFSIYRGDSIIGSSLYGPPDPFDLVMMMLSMLVYGLCYLFLAPLVTASVTGITLRQVKEGRRTALKEAFHLIGTFGGRVLGTLLLKWLLILACVAVSVLILLVSGLLMGSATGEWAVSMGTVAILGGVLGFGLLTFLTVRFYLAVPVILEEGSAYWEALKRSWRLTYLSFWRTFGLMVVLGLVLYVFNLIPSVLLPALFVPAGFFLPQGAVTFAHLILSLLVAAFEALAYAPGGILAAILYLERRARKEGADLAEEADRLRRKLV</sequence>
<dbReference type="Proteomes" id="UP000199387">
    <property type="component" value="Unassembled WGS sequence"/>
</dbReference>
<evidence type="ECO:0000256" key="1">
    <source>
        <dbReference type="SAM" id="Phobius"/>
    </source>
</evidence>
<feature type="transmembrane region" description="Helical" evidence="1">
    <location>
        <begin position="219"/>
        <end position="239"/>
    </location>
</feature>
<dbReference type="OrthoDB" id="2375893at2"/>
<dbReference type="InterPro" id="IPR057169">
    <property type="entry name" value="DUF7847"/>
</dbReference>
<dbReference type="STRING" id="1236220.SAMN04488112_103214"/>
<accession>A0A1G6J7E8</accession>
<keyword evidence="1" id="KW-0812">Transmembrane</keyword>
<dbReference type="EMBL" id="FMZA01000003">
    <property type="protein sequence ID" value="SDC14607.1"/>
    <property type="molecule type" value="Genomic_DNA"/>
</dbReference>
<dbReference type="Pfam" id="PF25231">
    <property type="entry name" value="DUF7847"/>
    <property type="match status" value="1"/>
</dbReference>
<keyword evidence="4" id="KW-1185">Reference proteome</keyword>